<keyword evidence="5" id="KW-0963">Cytoplasm</keyword>
<dbReference type="GO" id="GO:0004719">
    <property type="term" value="F:protein-L-isoaspartate (D-aspartate) O-methyltransferase activity"/>
    <property type="evidence" value="ECO:0007669"/>
    <property type="project" value="UniProtKB-EC"/>
</dbReference>
<organism evidence="13 14">
    <name type="scientific">Streptomyces bungoensis</name>
    <dbReference type="NCBI Taxonomy" id="285568"/>
    <lineage>
        <taxon>Bacteria</taxon>
        <taxon>Bacillati</taxon>
        <taxon>Actinomycetota</taxon>
        <taxon>Actinomycetes</taxon>
        <taxon>Kitasatosporales</taxon>
        <taxon>Streptomycetaceae</taxon>
        <taxon>Streptomyces</taxon>
    </lineage>
</organism>
<dbReference type="InterPro" id="IPR029063">
    <property type="entry name" value="SAM-dependent_MTases_sf"/>
</dbReference>
<comment type="similarity">
    <text evidence="2">Belongs to the methyltransferase superfamily. L-isoaspartyl/D-aspartyl protein methyltransferase family.</text>
</comment>
<dbReference type="EMBL" id="LMWX01000003">
    <property type="protein sequence ID" value="KUN90059.1"/>
    <property type="molecule type" value="Genomic_DNA"/>
</dbReference>
<evidence type="ECO:0000313" key="13">
    <source>
        <dbReference type="EMBL" id="KUN90059.1"/>
    </source>
</evidence>
<keyword evidence="8" id="KW-0949">S-adenosyl-L-methionine</keyword>
<dbReference type="CDD" id="cd02440">
    <property type="entry name" value="AdoMet_MTases"/>
    <property type="match status" value="1"/>
</dbReference>
<dbReference type="STRING" id="285568.AQJ66_03175"/>
<comment type="caution">
    <text evidence="13">The sequence shown here is derived from an EMBL/GenBank/DDBJ whole genome shotgun (WGS) entry which is preliminary data.</text>
</comment>
<name>A0A124I5I5_9ACTN</name>
<protein>
    <recommendedName>
        <fullName evidence="4">Protein-L-isoaspartate O-methyltransferase</fullName>
        <ecNumber evidence="3">2.1.1.77</ecNumber>
    </recommendedName>
    <alternativeName>
        <fullName evidence="11">L-isoaspartyl protein carboxyl methyltransferase</fullName>
    </alternativeName>
    <alternativeName>
        <fullName evidence="9">Protein L-isoaspartyl methyltransferase</fullName>
    </alternativeName>
    <alternativeName>
        <fullName evidence="10">Protein-beta-aspartate methyltransferase</fullName>
    </alternativeName>
</protein>
<keyword evidence="6 13" id="KW-0489">Methyltransferase</keyword>
<evidence type="ECO:0000256" key="7">
    <source>
        <dbReference type="ARBA" id="ARBA00022679"/>
    </source>
</evidence>
<dbReference type="GO" id="GO:0032259">
    <property type="term" value="P:methylation"/>
    <property type="evidence" value="ECO:0007669"/>
    <property type="project" value="UniProtKB-KW"/>
</dbReference>
<evidence type="ECO:0000256" key="11">
    <source>
        <dbReference type="ARBA" id="ARBA00031350"/>
    </source>
</evidence>
<evidence type="ECO:0000256" key="8">
    <source>
        <dbReference type="ARBA" id="ARBA00022691"/>
    </source>
</evidence>
<sequence length="475" mass="50385">MSAPEMDTHRPGPEAAQQPDSSCKHRAQIPDTPAPCGASTARTAVGPTGQEGGEGSASSTSHRPRMSADLLAATAAARTAMVDRLVADGVLTDPRLRDALLRVRREVLLPHAYVRVSGPGADPIDWRLLDGSHPDDQAEWLDLVHSGDSVLLQRDGEPLDALRRGPVTGGHMTSMSTYAPATVEVLQCLQLDCGQRFLDLGSGPGISLALAAAITGPGRATGVERDPHMSVFAQRNLDRLGLGATVVEGDALNGHATGAPYDRIHSGIGVPCIPLAWVEQLAPGGTLLTTLVTRTPSWPGQMRATRTMKGRLQAVLTGRPRGHRPLLGYEWLTAVTHRPKVKADPGRPRPTRLAPPDDDAHGFWIAAAYLAPGLVRDFQADTMTIVAPEEDSWAVVGPGDGTVRVHGPRDVWAELENVHDAWERAGRPDTYRVDIPDGGGPQRVASGPGRMALTWTLPPLAAVPHQTSPSLGSCP</sequence>
<evidence type="ECO:0000256" key="5">
    <source>
        <dbReference type="ARBA" id="ARBA00022490"/>
    </source>
</evidence>
<accession>A0A124I5I5</accession>
<evidence type="ECO:0000256" key="6">
    <source>
        <dbReference type="ARBA" id="ARBA00022603"/>
    </source>
</evidence>
<dbReference type="Pfam" id="PF01135">
    <property type="entry name" value="PCMT"/>
    <property type="match status" value="1"/>
</dbReference>
<dbReference type="GO" id="GO:0005737">
    <property type="term" value="C:cytoplasm"/>
    <property type="evidence" value="ECO:0007669"/>
    <property type="project" value="UniProtKB-SubCell"/>
</dbReference>
<dbReference type="Gene3D" id="3.40.50.150">
    <property type="entry name" value="Vaccinia Virus protein VP39"/>
    <property type="match status" value="1"/>
</dbReference>
<dbReference type="AlphaFoldDB" id="A0A124I5I5"/>
<dbReference type="Proteomes" id="UP000053024">
    <property type="component" value="Unassembled WGS sequence"/>
</dbReference>
<dbReference type="EC" id="2.1.1.77" evidence="3"/>
<dbReference type="SUPFAM" id="SSF53335">
    <property type="entry name" value="S-adenosyl-L-methionine-dependent methyltransferases"/>
    <property type="match status" value="1"/>
</dbReference>
<dbReference type="PANTHER" id="PTHR11579">
    <property type="entry name" value="PROTEIN-L-ISOASPARTATE O-METHYLTRANSFERASE"/>
    <property type="match status" value="1"/>
</dbReference>
<proteinExistence type="inferred from homology"/>
<evidence type="ECO:0000313" key="14">
    <source>
        <dbReference type="Proteomes" id="UP000053024"/>
    </source>
</evidence>
<evidence type="ECO:0000256" key="12">
    <source>
        <dbReference type="SAM" id="MobiDB-lite"/>
    </source>
</evidence>
<gene>
    <name evidence="13" type="ORF">AQJ66_03175</name>
</gene>
<dbReference type="PANTHER" id="PTHR11579:SF0">
    <property type="entry name" value="PROTEIN-L-ISOASPARTATE(D-ASPARTATE) O-METHYLTRANSFERASE"/>
    <property type="match status" value="1"/>
</dbReference>
<evidence type="ECO:0000256" key="2">
    <source>
        <dbReference type="ARBA" id="ARBA00005369"/>
    </source>
</evidence>
<comment type="subcellular location">
    <subcellularLocation>
        <location evidence="1">Cytoplasm</location>
    </subcellularLocation>
</comment>
<evidence type="ECO:0000256" key="4">
    <source>
        <dbReference type="ARBA" id="ARBA00013346"/>
    </source>
</evidence>
<evidence type="ECO:0000256" key="1">
    <source>
        <dbReference type="ARBA" id="ARBA00004496"/>
    </source>
</evidence>
<evidence type="ECO:0000256" key="10">
    <source>
        <dbReference type="ARBA" id="ARBA00031323"/>
    </source>
</evidence>
<feature type="compositionally biased region" description="Basic and acidic residues" evidence="12">
    <location>
        <begin position="1"/>
        <end position="12"/>
    </location>
</feature>
<keyword evidence="14" id="KW-1185">Reference proteome</keyword>
<feature type="region of interest" description="Disordered" evidence="12">
    <location>
        <begin position="1"/>
        <end position="65"/>
    </location>
</feature>
<evidence type="ECO:0000256" key="9">
    <source>
        <dbReference type="ARBA" id="ARBA00030757"/>
    </source>
</evidence>
<reference evidence="13 14" key="1">
    <citation type="submission" date="2015-10" db="EMBL/GenBank/DDBJ databases">
        <title>Draft genome sequence of Streptomyces bungoensis DSM 41781, type strain for the species Streptomyces bungoensis.</title>
        <authorList>
            <person name="Ruckert C."/>
            <person name="Winkler A."/>
            <person name="Kalinowski J."/>
            <person name="Kampfer P."/>
            <person name="Glaeser S."/>
        </authorList>
    </citation>
    <scope>NUCLEOTIDE SEQUENCE [LARGE SCALE GENOMIC DNA]</scope>
    <source>
        <strain evidence="13 14">DSM 41781</strain>
    </source>
</reference>
<dbReference type="InterPro" id="IPR000682">
    <property type="entry name" value="PCMT"/>
</dbReference>
<evidence type="ECO:0000256" key="3">
    <source>
        <dbReference type="ARBA" id="ARBA00011890"/>
    </source>
</evidence>
<keyword evidence="7 13" id="KW-0808">Transferase</keyword>